<keyword evidence="6" id="KW-1185">Reference proteome</keyword>
<dbReference type="PANTHER" id="PTHR47683">
    <property type="entry name" value="PSEUDOURIDINE SYNTHASE FAMILY PROTEIN-RELATED"/>
    <property type="match status" value="1"/>
</dbReference>
<dbReference type="InterPro" id="IPR020094">
    <property type="entry name" value="TruA/RsuA/RluB/E/F_N"/>
</dbReference>
<accession>A0A9W7BP70</accession>
<dbReference type="NCBIfam" id="TIGR00093">
    <property type="entry name" value="pseudouridine synthase"/>
    <property type="match status" value="1"/>
</dbReference>
<dbReference type="InterPro" id="IPR018496">
    <property type="entry name" value="PsdUridine_synth_RsuA/RluB_CS"/>
</dbReference>
<dbReference type="Proteomes" id="UP001165085">
    <property type="component" value="Unassembled WGS sequence"/>
</dbReference>
<evidence type="ECO:0000256" key="2">
    <source>
        <dbReference type="ARBA" id="ARBA00023235"/>
    </source>
</evidence>
<evidence type="ECO:0000313" key="6">
    <source>
        <dbReference type="Proteomes" id="UP001165085"/>
    </source>
</evidence>
<feature type="domain" description="Pseudouridine synthase RsuA/RluA-like" evidence="4">
    <location>
        <begin position="22"/>
        <end position="185"/>
    </location>
</feature>
<dbReference type="AlphaFoldDB" id="A0A9W7BP70"/>
<dbReference type="InterPro" id="IPR050343">
    <property type="entry name" value="RsuA_PseudoU_synthase"/>
</dbReference>
<dbReference type="EMBL" id="BRXY01000394">
    <property type="protein sequence ID" value="GMH92041.1"/>
    <property type="molecule type" value="Genomic_DNA"/>
</dbReference>
<comment type="caution">
    <text evidence="5">The sequence shown here is derived from an EMBL/GenBank/DDBJ whole genome shotgun (WGS) entry which is preliminary data.</text>
</comment>
<protein>
    <recommendedName>
        <fullName evidence="4">Pseudouridine synthase RsuA/RluA-like domain-containing protein</fullName>
    </recommendedName>
</protein>
<keyword evidence="2" id="KW-0413">Isomerase</keyword>
<dbReference type="OrthoDB" id="440619at2759"/>
<dbReference type="GO" id="GO:0001522">
    <property type="term" value="P:pseudouridine synthesis"/>
    <property type="evidence" value="ECO:0007669"/>
    <property type="project" value="InterPro"/>
</dbReference>
<evidence type="ECO:0000256" key="3">
    <source>
        <dbReference type="SAM" id="SignalP"/>
    </source>
</evidence>
<organism evidence="5 6">
    <name type="scientific">Triparma strigata</name>
    <dbReference type="NCBI Taxonomy" id="1606541"/>
    <lineage>
        <taxon>Eukaryota</taxon>
        <taxon>Sar</taxon>
        <taxon>Stramenopiles</taxon>
        <taxon>Ochrophyta</taxon>
        <taxon>Bolidophyceae</taxon>
        <taxon>Parmales</taxon>
        <taxon>Triparmaceae</taxon>
        <taxon>Triparma</taxon>
    </lineage>
</organism>
<dbReference type="Gene3D" id="3.30.70.580">
    <property type="entry name" value="Pseudouridine synthase I, catalytic domain, N-terminal subdomain"/>
    <property type="match status" value="1"/>
</dbReference>
<feature type="signal peptide" evidence="3">
    <location>
        <begin position="1"/>
        <end position="15"/>
    </location>
</feature>
<comment type="similarity">
    <text evidence="1">Belongs to the pseudouridine synthase RsuA family.</text>
</comment>
<gene>
    <name evidence="5" type="ORF">TrST_g11920</name>
</gene>
<dbReference type="InterPro" id="IPR000748">
    <property type="entry name" value="PsdUridine_synth_RsuA/RluB/E/F"/>
</dbReference>
<dbReference type="Gene3D" id="3.30.70.1560">
    <property type="entry name" value="Alpha-L RNA-binding motif"/>
    <property type="match status" value="1"/>
</dbReference>
<name>A0A9W7BP70_9STRA</name>
<dbReference type="InterPro" id="IPR006145">
    <property type="entry name" value="PsdUridine_synth_RsuA/RluA"/>
</dbReference>
<proteinExistence type="inferred from homology"/>
<dbReference type="GO" id="GO:0003723">
    <property type="term" value="F:RNA binding"/>
    <property type="evidence" value="ECO:0007669"/>
    <property type="project" value="InterPro"/>
</dbReference>
<dbReference type="InterPro" id="IPR020103">
    <property type="entry name" value="PsdUridine_synth_cat_dom_sf"/>
</dbReference>
<dbReference type="GO" id="GO:0009982">
    <property type="term" value="F:pseudouridine synthase activity"/>
    <property type="evidence" value="ECO:0007669"/>
    <property type="project" value="InterPro"/>
</dbReference>
<sequence>MRLTSSLLLPLLSTSVPISVHFALYKPDGILSQFVNNGKLKRHQKMLPALPSVHRLDCAKLMACGRLDEMSEGLILLTTCGKMSRAVTYGLGEERKKISKEYWVEVDGNITDEAIEKLSGGVAIGEGEKQYVTGQCEAWRIEEEPSHLTTSRRRKIRDSRHGPTSWVAVTIKEGKNRQVRRMTAAVGFPTLRLVRVRIGGVTLEGLESGDIKEVTTDEILSELGTAAQMALNDDDTSN</sequence>
<feature type="chain" id="PRO_5040934369" description="Pseudouridine synthase RsuA/RluA-like domain-containing protein" evidence="3">
    <location>
        <begin position="16"/>
        <end position="238"/>
    </location>
</feature>
<reference evidence="6" key="1">
    <citation type="journal article" date="2023" name="Commun. Biol.">
        <title>Genome analysis of Parmales, the sister group of diatoms, reveals the evolutionary specialization of diatoms from phago-mixotrophs to photoautotrophs.</title>
        <authorList>
            <person name="Ban H."/>
            <person name="Sato S."/>
            <person name="Yoshikawa S."/>
            <person name="Yamada K."/>
            <person name="Nakamura Y."/>
            <person name="Ichinomiya M."/>
            <person name="Sato N."/>
            <person name="Blanc-Mathieu R."/>
            <person name="Endo H."/>
            <person name="Kuwata A."/>
            <person name="Ogata H."/>
        </authorList>
    </citation>
    <scope>NUCLEOTIDE SEQUENCE [LARGE SCALE GENOMIC DNA]</scope>
    <source>
        <strain evidence="6">NIES 3701</strain>
    </source>
</reference>
<dbReference type="SUPFAM" id="SSF55120">
    <property type="entry name" value="Pseudouridine synthase"/>
    <property type="match status" value="1"/>
</dbReference>
<dbReference type="PANTHER" id="PTHR47683:SF2">
    <property type="entry name" value="RNA-BINDING S4 DOMAIN-CONTAINING PROTEIN"/>
    <property type="match status" value="1"/>
</dbReference>
<evidence type="ECO:0000313" key="5">
    <source>
        <dbReference type="EMBL" id="GMH92041.1"/>
    </source>
</evidence>
<evidence type="ECO:0000259" key="4">
    <source>
        <dbReference type="Pfam" id="PF00849"/>
    </source>
</evidence>
<evidence type="ECO:0000256" key="1">
    <source>
        <dbReference type="ARBA" id="ARBA00008348"/>
    </source>
</evidence>
<keyword evidence="3" id="KW-0732">Signal</keyword>
<dbReference type="InterPro" id="IPR042092">
    <property type="entry name" value="PsdUridine_s_RsuA/RluB/E/F_cat"/>
</dbReference>
<dbReference type="PROSITE" id="PS01149">
    <property type="entry name" value="PSI_RSU"/>
    <property type="match status" value="1"/>
</dbReference>
<dbReference type="GO" id="GO:0006364">
    <property type="term" value="P:rRNA processing"/>
    <property type="evidence" value="ECO:0007669"/>
    <property type="project" value="UniProtKB-ARBA"/>
</dbReference>
<dbReference type="Pfam" id="PF00849">
    <property type="entry name" value="PseudoU_synth_2"/>
    <property type="match status" value="1"/>
</dbReference>